<reference evidence="1" key="1">
    <citation type="submission" date="2018-05" db="EMBL/GenBank/DDBJ databases">
        <authorList>
            <person name="Lanie J.A."/>
            <person name="Ng W.-L."/>
            <person name="Kazmierczak K.M."/>
            <person name="Andrzejewski T.M."/>
            <person name="Davidsen T.M."/>
            <person name="Wayne K.J."/>
            <person name="Tettelin H."/>
            <person name="Glass J.I."/>
            <person name="Rusch D."/>
            <person name="Podicherti R."/>
            <person name="Tsui H.-C.T."/>
            <person name="Winkler M.E."/>
        </authorList>
    </citation>
    <scope>NUCLEOTIDE SEQUENCE</scope>
</reference>
<accession>A0A382ERS5</accession>
<evidence type="ECO:0000313" key="1">
    <source>
        <dbReference type="EMBL" id="SVB53378.1"/>
    </source>
</evidence>
<organism evidence="1">
    <name type="scientific">marine metagenome</name>
    <dbReference type="NCBI Taxonomy" id="408172"/>
    <lineage>
        <taxon>unclassified sequences</taxon>
        <taxon>metagenomes</taxon>
        <taxon>ecological metagenomes</taxon>
    </lineage>
</organism>
<protein>
    <submittedName>
        <fullName evidence="1">Uncharacterized protein</fullName>
    </submittedName>
</protein>
<name>A0A382ERS5_9ZZZZ</name>
<gene>
    <name evidence="1" type="ORF">METZ01_LOCUS206232</name>
</gene>
<dbReference type="EMBL" id="UINC01045973">
    <property type="protein sequence ID" value="SVB53378.1"/>
    <property type="molecule type" value="Genomic_DNA"/>
</dbReference>
<proteinExistence type="predicted"/>
<sequence length="40" mass="4701">MDFSTKNCDQSGNYTFKKSRTNYSAKFSVLNRSNKQLYEV</sequence>
<dbReference type="AlphaFoldDB" id="A0A382ERS5"/>